<sequence>MNLNPHIYFKLCFGSATFSIDRTRAIEKYVQTIIDNGLTENPPPLIRFGGQTEEQYDAIRMLRDQYDEQKNREI</sequence>
<protein>
    <submittedName>
        <fullName evidence="2">Uncharacterized protein</fullName>
    </submittedName>
</protein>
<evidence type="ECO:0000313" key="1">
    <source>
        <dbReference type="Proteomes" id="UP000887579"/>
    </source>
</evidence>
<reference evidence="2" key="1">
    <citation type="submission" date="2022-11" db="UniProtKB">
        <authorList>
            <consortium name="WormBaseParasite"/>
        </authorList>
    </citation>
    <scope>IDENTIFICATION</scope>
</reference>
<name>A0AC34FGZ4_9BILA</name>
<accession>A0AC34FGZ4</accession>
<evidence type="ECO:0000313" key="2">
    <source>
        <dbReference type="WBParaSite" id="ES5_v2.g16085.t1"/>
    </source>
</evidence>
<dbReference type="WBParaSite" id="ES5_v2.g16085.t1">
    <property type="protein sequence ID" value="ES5_v2.g16085.t1"/>
    <property type="gene ID" value="ES5_v2.g16085"/>
</dbReference>
<dbReference type="Proteomes" id="UP000887579">
    <property type="component" value="Unplaced"/>
</dbReference>
<proteinExistence type="predicted"/>
<organism evidence="1 2">
    <name type="scientific">Panagrolaimus sp. ES5</name>
    <dbReference type="NCBI Taxonomy" id="591445"/>
    <lineage>
        <taxon>Eukaryota</taxon>
        <taxon>Metazoa</taxon>
        <taxon>Ecdysozoa</taxon>
        <taxon>Nematoda</taxon>
        <taxon>Chromadorea</taxon>
        <taxon>Rhabditida</taxon>
        <taxon>Tylenchina</taxon>
        <taxon>Panagrolaimomorpha</taxon>
        <taxon>Panagrolaimoidea</taxon>
        <taxon>Panagrolaimidae</taxon>
        <taxon>Panagrolaimus</taxon>
    </lineage>
</organism>